<dbReference type="OrthoDB" id="571921at2"/>
<dbReference type="Pfam" id="PF26394">
    <property type="entry name" value="Psb34"/>
    <property type="match status" value="1"/>
</dbReference>
<dbReference type="EMBL" id="CP000807">
    <property type="protein sequence ID" value="ACB54176.1"/>
    <property type="molecule type" value="Genomic_DNA"/>
</dbReference>
<keyword evidence="2" id="KW-1185">Reference proteome</keyword>
<accession>B1X215</accession>
<name>B1X215_CROS5</name>
<evidence type="ECO:0000313" key="2">
    <source>
        <dbReference type="Proteomes" id="UP000001203"/>
    </source>
</evidence>
<dbReference type="Proteomes" id="UP000001203">
    <property type="component" value="Chromosome linear"/>
</dbReference>
<dbReference type="HOGENOM" id="CLU_165403_0_0_3"/>
<evidence type="ECO:0000313" key="1">
    <source>
        <dbReference type="EMBL" id="ACB54176.1"/>
    </source>
</evidence>
<dbReference type="InterPro" id="IPR048028">
    <property type="entry name" value="Psb34-like"/>
</dbReference>
<proteinExistence type="predicted"/>
<protein>
    <submittedName>
        <fullName evidence="1">Uncharacterized protein</fullName>
    </submittedName>
</protein>
<dbReference type="KEGG" id="cyt:cce_4828"/>
<dbReference type="eggNOG" id="ENOG50331T6">
    <property type="taxonomic scope" value="Bacteria"/>
</dbReference>
<organism evidence="1 2">
    <name type="scientific">Crocosphaera subtropica (strain ATCC 51142 / BH68)</name>
    <name type="common">Cyanothece sp. (strain ATCC 51142)</name>
    <dbReference type="NCBI Taxonomy" id="43989"/>
    <lineage>
        <taxon>Bacteria</taxon>
        <taxon>Bacillati</taxon>
        <taxon>Cyanobacteriota</taxon>
        <taxon>Cyanophyceae</taxon>
        <taxon>Oscillatoriophycideae</taxon>
        <taxon>Chroococcales</taxon>
        <taxon>Aphanothecaceae</taxon>
        <taxon>Crocosphaera</taxon>
        <taxon>Crocosphaera subtropica</taxon>
    </lineage>
</organism>
<sequence length="111" mass="12442">MNTSTPQYDRAIIPGEIAARKNREGEFFGAKPEEVQEEAINTTGGYTIDREGLLNNYAVEPEMYIEVPGDLRTLEEQRAKKRVRELKNLAEDGQGKLTMDKDIRGKGSGLI</sequence>
<gene>
    <name evidence="1" type="ordered locus">cce_4828</name>
</gene>
<dbReference type="RefSeq" id="WP_009546415.1">
    <property type="nucleotide sequence ID" value="NC_010547.1"/>
</dbReference>
<reference evidence="1 2" key="1">
    <citation type="journal article" date="2008" name="Proc. Natl. Acad. Sci. U.S.A.">
        <title>The genome of Cyanothece 51142, a unicellular diazotrophic cyanobacterium important in the marine nitrogen cycle.</title>
        <authorList>
            <person name="Welsh E.A."/>
            <person name="Liberton M."/>
            <person name="Stoeckel J."/>
            <person name="Loh T."/>
            <person name="Elvitigala T."/>
            <person name="Wang C."/>
            <person name="Wollam A."/>
            <person name="Fulton R.S."/>
            <person name="Clifton S.W."/>
            <person name="Jacobs J.M."/>
            <person name="Aurora R."/>
            <person name="Ghosh B.K."/>
            <person name="Sherman L.A."/>
            <person name="Smith R.D."/>
            <person name="Wilson R.K."/>
            <person name="Pakrasi H.B."/>
        </authorList>
    </citation>
    <scope>NUCLEOTIDE SEQUENCE [LARGE SCALE GENOMIC DNA]</scope>
    <source>
        <strain evidence="2">ATCC 51142 / BH68</strain>
    </source>
</reference>
<dbReference type="AlphaFoldDB" id="B1X215"/>